<keyword evidence="5" id="KW-0472">Membrane</keyword>
<dbReference type="Gene3D" id="2.40.170.20">
    <property type="entry name" value="TonB-dependent receptor, beta-barrel domain"/>
    <property type="match status" value="1"/>
</dbReference>
<dbReference type="OrthoDB" id="97893at2"/>
<gene>
    <name evidence="8" type="ordered locus">AciPR4_1576</name>
</gene>
<dbReference type="Proteomes" id="UP000006844">
    <property type="component" value="Chromosome"/>
</dbReference>
<feature type="domain" description="TonB-dependent transporter Oar-like beta-barrel" evidence="7">
    <location>
        <begin position="258"/>
        <end position="1109"/>
    </location>
</feature>
<dbReference type="InterPro" id="IPR008969">
    <property type="entry name" value="CarboxyPept-like_regulatory"/>
</dbReference>
<dbReference type="PANTHER" id="PTHR30069:SF46">
    <property type="entry name" value="OAR PROTEIN"/>
    <property type="match status" value="1"/>
</dbReference>
<keyword evidence="6" id="KW-0998">Cell outer membrane</keyword>
<evidence type="ECO:0000313" key="9">
    <source>
        <dbReference type="Proteomes" id="UP000006844"/>
    </source>
</evidence>
<dbReference type="Pfam" id="PF13620">
    <property type="entry name" value="CarboxypepD_reg"/>
    <property type="match status" value="1"/>
</dbReference>
<evidence type="ECO:0000259" key="7">
    <source>
        <dbReference type="Pfam" id="PF25183"/>
    </source>
</evidence>
<dbReference type="InterPro" id="IPR036942">
    <property type="entry name" value="Beta-barrel_TonB_sf"/>
</dbReference>
<dbReference type="InterPro" id="IPR039426">
    <property type="entry name" value="TonB-dep_rcpt-like"/>
</dbReference>
<comment type="subcellular location">
    <subcellularLocation>
        <location evidence="1">Cell outer membrane</location>
        <topology evidence="1">Multi-pass membrane protein</topology>
    </subcellularLocation>
</comment>
<reference evidence="8 9" key="1">
    <citation type="journal article" date="2012" name="Stand. Genomic Sci.">
        <title>Complete genome sequence of Terriglobus saanensis type strain SP1PR4(T), an Acidobacteria from tundra soil.</title>
        <authorList>
            <person name="Rawat S.R."/>
            <person name="Mannisto M.K."/>
            <person name="Starovoytov V."/>
            <person name="Goodwin L."/>
            <person name="Nolan M."/>
            <person name="Hauser L."/>
            <person name="Land M."/>
            <person name="Davenport K.W."/>
            <person name="Woyke T."/>
            <person name="Haggblom M.M."/>
        </authorList>
    </citation>
    <scope>NUCLEOTIDE SEQUENCE</scope>
    <source>
        <strain evidence="9">ATCC BAA-1853 / DSM 23119 / SP1PR4</strain>
    </source>
</reference>
<dbReference type="HOGENOM" id="CLU_006298_0_0_0"/>
<keyword evidence="4" id="KW-0812">Transmembrane</keyword>
<evidence type="ECO:0000256" key="5">
    <source>
        <dbReference type="ARBA" id="ARBA00023136"/>
    </source>
</evidence>
<evidence type="ECO:0000313" key="8">
    <source>
        <dbReference type="EMBL" id="ADV82397.1"/>
    </source>
</evidence>
<dbReference type="KEGG" id="tsa:AciPR4_1576"/>
<keyword evidence="2" id="KW-0813">Transport</keyword>
<sequence>MPRPHGLRNKRWTGCFALFASVLLTVFLAWEPSSFGQGLTGSIAGIVTDSSGATISGATITIRQVETNSIRSVTSSDIGSYRVTQLPPGRYSVKVEKASFRISEQNNITLAIDQVAQIDAKLSVGSDQQTVDVSDEVPVIQTETSSVGMVVDTATIQNTPLNGHVSILGLINLVPGVQDVAAQDQVPVRGVTLAFGTNQRNSYGNAGFTFDGVINEEIELQRGEGEVPPLDALSEFKVITQGAPAEFNQPNQVIVASASGTNVVHGELLEFNRSRGTAAKPYFFGSRASAPVRPPYQRNEYSANLNGPVYIPHFYNGKDRTFFFASYEGFHLTQSNPVNSTQPTAAERAGDFSSLLGPDGNCIDVAHGGHGGTCIYNPSTGQRFPNNVINVPLNQVDLTLQSLLFPQSTTQNTGVNTFELIPHTTQVTRFNLRIDHKISEKDQIRGTWLRAFYGPFSDVGTSSLAGGVARDGEHNSIFVLGWTHTFSPTLLMDSYVSYLHLPLFRDAQNFRTDFSSIIPGLGPQLLEGAPTLNITNITAVTEAGSKNLEQTYQGNTSITKVLPKHTIKAGFSYLYNDSWQDSSTSHGSFSFTGRYTTNATGATPSGETSGIAYADFLLGFPNTTSNSTPHDYIVRFNSSQYGMYIQDDWKLLPNLTLNYGIRYDLQHFHDNPYGTESLFVPSIGKVVVFAKSYPAVTNPLYIPDTVVAPSVGLPTSMFAYLGQPKTNIAPRFGFAYQLRPKTVIRGAVGQYYNLLPSSYLDNGFSNLPFVNSLTYTNTASPSITMNAPFVATASVPANPSTIAQHKTITPYTEQYNLAIEQQLPGAVDLRIGYVGQRTIHQNNHGGPGNTEPDINYSAPGPTTEQSRRPFQPFSTITDAFDPIYHTTGNSLQVGLHKQYRHGFMINAEYQWIRVLGVENHQAPTAIGDSYGNISNITPQTLEVSYAYALPFGQGKMLFGRATGFTNKLINGWQLAGISSFQSGQPFSVTYTAPGSQTYGANGRADRVAGVPLYPANKTKTQWFNPAAFAAPAPYTFGNSAYDLLWGPHYQNWDMNLEKNTSIGERYRLQLRGEVFNVANHPNFGVPSAAISNPASFGVISSVVNENRTIEFAAKFNF</sequence>
<organism evidence="8 9">
    <name type="scientific">Terriglobus saanensis (strain ATCC BAA-1853 / DSM 23119 / SP1PR4)</name>
    <dbReference type="NCBI Taxonomy" id="401053"/>
    <lineage>
        <taxon>Bacteria</taxon>
        <taxon>Pseudomonadati</taxon>
        <taxon>Acidobacteriota</taxon>
        <taxon>Terriglobia</taxon>
        <taxon>Terriglobales</taxon>
        <taxon>Acidobacteriaceae</taxon>
        <taxon>Terriglobus</taxon>
    </lineage>
</organism>
<keyword evidence="3" id="KW-1134">Transmembrane beta strand</keyword>
<keyword evidence="9" id="KW-1185">Reference proteome</keyword>
<evidence type="ECO:0000256" key="1">
    <source>
        <dbReference type="ARBA" id="ARBA00004571"/>
    </source>
</evidence>
<dbReference type="AlphaFoldDB" id="E8V2H9"/>
<dbReference type="EMBL" id="CP002467">
    <property type="protein sequence ID" value="ADV82397.1"/>
    <property type="molecule type" value="Genomic_DNA"/>
</dbReference>
<protein>
    <submittedName>
        <fullName evidence="8">Cna B domain protein</fullName>
    </submittedName>
</protein>
<dbReference type="STRING" id="401053.AciPR4_1576"/>
<dbReference type="GO" id="GO:0015344">
    <property type="term" value="F:siderophore uptake transmembrane transporter activity"/>
    <property type="evidence" value="ECO:0007669"/>
    <property type="project" value="TreeGrafter"/>
</dbReference>
<evidence type="ECO:0000256" key="6">
    <source>
        <dbReference type="ARBA" id="ARBA00023237"/>
    </source>
</evidence>
<dbReference type="Pfam" id="PF25183">
    <property type="entry name" value="OMP_b-brl_4"/>
    <property type="match status" value="1"/>
</dbReference>
<dbReference type="GO" id="GO:0044718">
    <property type="term" value="P:siderophore transmembrane transport"/>
    <property type="evidence" value="ECO:0007669"/>
    <property type="project" value="TreeGrafter"/>
</dbReference>
<evidence type="ECO:0000256" key="2">
    <source>
        <dbReference type="ARBA" id="ARBA00022448"/>
    </source>
</evidence>
<dbReference type="GO" id="GO:0009279">
    <property type="term" value="C:cell outer membrane"/>
    <property type="evidence" value="ECO:0007669"/>
    <property type="project" value="UniProtKB-SubCell"/>
</dbReference>
<accession>E8V2H9</accession>
<dbReference type="Gene3D" id="2.60.40.1120">
    <property type="entry name" value="Carboxypeptidase-like, regulatory domain"/>
    <property type="match status" value="1"/>
</dbReference>
<dbReference type="PANTHER" id="PTHR30069">
    <property type="entry name" value="TONB-DEPENDENT OUTER MEMBRANE RECEPTOR"/>
    <property type="match status" value="1"/>
</dbReference>
<dbReference type="SUPFAM" id="SSF56935">
    <property type="entry name" value="Porins"/>
    <property type="match status" value="1"/>
</dbReference>
<dbReference type="SUPFAM" id="SSF49464">
    <property type="entry name" value="Carboxypeptidase regulatory domain-like"/>
    <property type="match status" value="1"/>
</dbReference>
<dbReference type="eggNOG" id="COG3485">
    <property type="taxonomic scope" value="Bacteria"/>
</dbReference>
<dbReference type="InterPro" id="IPR057601">
    <property type="entry name" value="Oar-like_b-barrel"/>
</dbReference>
<name>E8V2H9_TERSS</name>
<evidence type="ECO:0000256" key="3">
    <source>
        <dbReference type="ARBA" id="ARBA00022452"/>
    </source>
</evidence>
<proteinExistence type="predicted"/>
<evidence type="ECO:0000256" key="4">
    <source>
        <dbReference type="ARBA" id="ARBA00022692"/>
    </source>
</evidence>